<proteinExistence type="predicted"/>
<name>K9G474_PEND2</name>
<evidence type="ECO:0000313" key="3">
    <source>
        <dbReference type="Proteomes" id="UP000009882"/>
    </source>
</evidence>
<keyword evidence="3" id="KW-1185">Reference proteome</keyword>
<organism evidence="2 3">
    <name type="scientific">Penicillium digitatum (strain PHI26 / CECT 20796)</name>
    <name type="common">Green mold</name>
    <dbReference type="NCBI Taxonomy" id="1170229"/>
    <lineage>
        <taxon>Eukaryota</taxon>
        <taxon>Fungi</taxon>
        <taxon>Dikarya</taxon>
        <taxon>Ascomycota</taxon>
        <taxon>Pezizomycotina</taxon>
        <taxon>Eurotiomycetes</taxon>
        <taxon>Eurotiomycetidae</taxon>
        <taxon>Eurotiales</taxon>
        <taxon>Aspergillaceae</taxon>
        <taxon>Penicillium</taxon>
    </lineage>
</organism>
<accession>K9G474</accession>
<sequence length="60" mass="6848">MLVFLLSSIKSSLALSLTLTGPRISYFWNVSIRLGAAVWDKRRNLCAIPGKICRFRYRST</sequence>
<keyword evidence="1" id="KW-0732">Signal</keyword>
<dbReference type="AlphaFoldDB" id="K9G474"/>
<dbReference type="EMBL" id="AKCT01000103">
    <property type="protein sequence ID" value="EKV16184.1"/>
    <property type="molecule type" value="Genomic_DNA"/>
</dbReference>
<dbReference type="InParanoid" id="K9G474"/>
<feature type="signal peptide" evidence="1">
    <location>
        <begin position="1"/>
        <end position="16"/>
    </location>
</feature>
<evidence type="ECO:0000313" key="2">
    <source>
        <dbReference type="EMBL" id="EKV16184.1"/>
    </source>
</evidence>
<protein>
    <submittedName>
        <fullName evidence="2">Uncharacterized protein</fullName>
    </submittedName>
</protein>
<comment type="caution">
    <text evidence="2">The sequence shown here is derived from an EMBL/GenBank/DDBJ whole genome shotgun (WGS) entry which is preliminary data.</text>
</comment>
<gene>
    <name evidence="2" type="ORF">PDIG_21630</name>
</gene>
<dbReference type="Proteomes" id="UP000009882">
    <property type="component" value="Unassembled WGS sequence"/>
</dbReference>
<reference evidence="3" key="1">
    <citation type="journal article" date="2012" name="BMC Genomics">
        <title>Genome sequence of the necrotrophic fungus Penicillium digitatum, the main postharvest pathogen of citrus.</title>
        <authorList>
            <person name="Marcet-Houben M."/>
            <person name="Ballester A.-R."/>
            <person name="de la Fuente B."/>
            <person name="Harries E."/>
            <person name="Marcos J.F."/>
            <person name="Gonzalez-Candelas L."/>
            <person name="Gabaldon T."/>
        </authorList>
    </citation>
    <scope>NUCLEOTIDE SEQUENCE [LARGE SCALE GENOMIC DNA]</scope>
    <source>
        <strain evidence="3">PHI26 / CECT 20796</strain>
    </source>
</reference>
<dbReference type="HOGENOM" id="CLU_2942488_0_0_1"/>
<feature type="chain" id="PRO_5003930564" evidence="1">
    <location>
        <begin position="17"/>
        <end position="60"/>
    </location>
</feature>
<evidence type="ECO:0000256" key="1">
    <source>
        <dbReference type="SAM" id="SignalP"/>
    </source>
</evidence>